<feature type="binding site" evidence="3">
    <location>
        <position position="33"/>
    </location>
    <ligand>
        <name>ATP</name>
        <dbReference type="ChEBI" id="CHEBI:30616"/>
    </ligand>
</feature>
<reference evidence="6" key="1">
    <citation type="submission" date="2021-05" db="EMBL/GenBank/DDBJ databases">
        <title>The genome of the haptophyte Pavlova lutheri (Diacronema luteri, Pavlovales) - a model for lipid biosynthesis in eukaryotic algae.</title>
        <authorList>
            <person name="Hulatt C.J."/>
            <person name="Posewitz M.C."/>
        </authorList>
    </citation>
    <scope>NUCLEOTIDE SEQUENCE</scope>
    <source>
        <strain evidence="6">NIVA-4/92</strain>
    </source>
</reference>
<proteinExistence type="predicted"/>
<dbReference type="InterPro" id="IPR011989">
    <property type="entry name" value="ARM-like"/>
</dbReference>
<gene>
    <name evidence="6" type="ORF">KFE25_008122</name>
</gene>
<feature type="region of interest" description="Disordered" evidence="4">
    <location>
        <begin position="483"/>
        <end position="509"/>
    </location>
</feature>
<evidence type="ECO:0000256" key="2">
    <source>
        <dbReference type="ARBA" id="ARBA00022840"/>
    </source>
</evidence>
<feature type="compositionally biased region" description="Basic and acidic residues" evidence="4">
    <location>
        <begin position="554"/>
        <end position="567"/>
    </location>
</feature>
<dbReference type="PROSITE" id="PS00108">
    <property type="entry name" value="PROTEIN_KINASE_ST"/>
    <property type="match status" value="1"/>
</dbReference>
<feature type="region of interest" description="Disordered" evidence="4">
    <location>
        <begin position="540"/>
        <end position="568"/>
    </location>
</feature>
<sequence>MDNYHIYEEVGGGKHSVVYKGRRKKTIEYVAVKCVDKAARAKVLHEVRLLRTVDHANVLRFHAWYETTNHLWLILELCPGGDLLSLLMQDGRLPEWTVQSMALDLAAGLQCVHAAAILYCDLKPSNVLVDEYGVLKLCDFGLARRLPESDDADALAGLAASAKRGTPAYLGPEIFEPWGAPSFASDLWSLGCVLHELCTGSPPFASSSFRQLMSAILNDKPPPLAAGTSAPLADLVGALLAKPPDARPDWAALLAHPFWLVPLEPLELPPQPHFARMLAARGERAGAGTGAGTGAGAGDGARARGVAAACGSVASRAARPAMRAPSLARPADDAIVPMSGCAPDSGHTYACDTAASAVANCAPRAPALAPPPYKAAAANARAAAAAASDVHKAAPGLGGHTPGLGGHTPAVTRRLERTAAAGAERPADAAGAAETVAGAAQSSGLPNAAHLLERRDTTNDAARANAGQCGDARGGRVVDARHARGAGAPSRAARGRADSAARDQAGDGVGAADVDALSANARRNLLRAEARENVRAGGAYGERAAASAARRRGDRAGAVEQRTRDAPIARAASRSDVLLGTHDAELNFNFGDGGADERSDGGSDDARDDAEWRELADGGDDDEEEEEVVVGDGRGEGARAEERARVANEHVWRRARGAGGAAGGSANAAVLAAGIDGDDADDNDDDDDGEVGGALEPLTSERCGEGGTPSPRGSSARDSSASDRADGAMCRAMSAPALAAASAPSLSVVGAARRADARRGGAPVAGAHTGQPSLPSSKADSMAAGARARAGADGSEAEAARAPEALVPASASLNPSDPLLAVRGVRRGEMRGGHGAVAAVPAAKDDGIVSGLASAPRRRSRVRSQSEAAVAVVANASDAGSAAARAAHAAGAADTADGADGSALWREDVPLDNAALRLLFTDADLAVQPIVLSMAVERIAAGAYDAHALPFRARALDDVAAMGTADLEDVLTDIFRALAAPASAAERAHVLGYMESLSTDARLANQIVNSTICAVLTAQLRAHASADARARLCTALAVLFRHATYIAPDSAERPLLETLAGAARDRSERVRRRAVAALGELLFYVTTQNVTVTVGASGTADANGADAGDGGGGAADGAGAAWERVPPAALAALAAALRAGEDELTAHYAARSINNMAACEVGGEADARPHALADVGEHDGDGVSTLGAPPLGAPPLTVALASAEFVAPLLALATGARADALRDTAASAAARLLRKSRAARVKIASERGRLRQLLGALREAQGVAAAGGTAARTPGARAQPAAAAPPALSAPAAAPTPLLLVLATLLSDRPSRVRLLAHATSAEERGIARAACRALEAPVGLQRAKGTVLLARLCAHDVPTRLLLAAFEYNALPLVERASRAHSSGHVATGAHAESAAHARALSVVVTAALQSAGARLVATIDALLGTAAGAGGAGGAGAPRARSAGAGAGAAPSAADGAIESARALLRIAQAPMLQPLGCAPALLAGLAAWLGRRRVGAPPARSPPKADAPAAPAGDAEVDGALLELTAVVLSSPGGYSSLGGHVRAVAPDGLLGALIRTVGAAHASDAVAFEAVKLSLQVLLVLAAQHDGELESAHAERAARASGGAHPDIVHESAFSRALDRLVSTHLVPSLPRTLSRAEPLPLYALTLVGTASEICPAVADALHARGLGAHVPAAILRYACEGSVQPAMLILLLRLLESPTANRGELWDGGGLAPLFARLLEMGVPTDPPSGARRAGGAGDAGGAGGTLAHASLDVTLDALHTLLAFMADSPGDSPADAAEGVARFWARRAAELLPAAPPLIRLCHAELGLATKAAHCALLLARMCGEGGRASAPADARAAFVEGETGASLRAALELAPPERAAVSQPLLAVLRAVLPSAARAC</sequence>
<feature type="compositionally biased region" description="Basic and acidic residues" evidence="4">
    <location>
        <begin position="633"/>
        <end position="645"/>
    </location>
</feature>
<dbReference type="GO" id="GO:0008017">
    <property type="term" value="F:microtubule binding"/>
    <property type="evidence" value="ECO:0007669"/>
    <property type="project" value="InterPro"/>
</dbReference>
<dbReference type="Gene3D" id="1.25.10.10">
    <property type="entry name" value="Leucine-rich Repeat Variant"/>
    <property type="match status" value="1"/>
</dbReference>
<dbReference type="GO" id="GO:0005524">
    <property type="term" value="F:ATP binding"/>
    <property type="evidence" value="ECO:0007669"/>
    <property type="project" value="UniProtKB-UniRule"/>
</dbReference>
<feature type="compositionally biased region" description="Low complexity" evidence="4">
    <location>
        <begin position="419"/>
        <end position="440"/>
    </location>
</feature>
<dbReference type="PANTHER" id="PTHR46562">
    <property type="entry name" value="SERINE/THREONINE-KINASE ULK4-LIKE PROTEIN-RELATED"/>
    <property type="match status" value="1"/>
</dbReference>
<dbReference type="PROSITE" id="PS50011">
    <property type="entry name" value="PROTEIN_KINASE_DOM"/>
    <property type="match status" value="1"/>
</dbReference>
<dbReference type="InterPro" id="IPR016024">
    <property type="entry name" value="ARM-type_fold"/>
</dbReference>
<evidence type="ECO:0000256" key="3">
    <source>
        <dbReference type="PROSITE-ProRule" id="PRU10141"/>
    </source>
</evidence>
<accession>A0A8J5XGJ8</accession>
<dbReference type="Proteomes" id="UP000751190">
    <property type="component" value="Unassembled WGS sequence"/>
</dbReference>
<feature type="compositionally biased region" description="Basic and acidic residues" evidence="4">
    <location>
        <begin position="495"/>
        <end position="505"/>
    </location>
</feature>
<feature type="compositionally biased region" description="Low complexity" evidence="4">
    <location>
        <begin position="709"/>
        <end position="719"/>
    </location>
</feature>
<dbReference type="Gene3D" id="1.10.510.10">
    <property type="entry name" value="Transferase(Phosphotransferase) domain 1"/>
    <property type="match status" value="1"/>
</dbReference>
<dbReference type="PANTHER" id="PTHR46562:SF1">
    <property type="entry name" value="SERINE_THREONINE-PROTEIN KINASE ULK4"/>
    <property type="match status" value="1"/>
</dbReference>
<feature type="compositionally biased region" description="Acidic residues" evidence="4">
    <location>
        <begin position="676"/>
        <end position="690"/>
    </location>
</feature>
<dbReference type="SUPFAM" id="SSF56112">
    <property type="entry name" value="Protein kinase-like (PK-like)"/>
    <property type="match status" value="1"/>
</dbReference>
<dbReference type="OrthoDB" id="24822at2759"/>
<dbReference type="EMBL" id="JAGTXO010000007">
    <property type="protein sequence ID" value="KAG8466743.1"/>
    <property type="molecule type" value="Genomic_DNA"/>
</dbReference>
<feature type="region of interest" description="Disordered" evidence="4">
    <location>
        <begin position="587"/>
        <end position="645"/>
    </location>
</feature>
<dbReference type="PROSITE" id="PS00107">
    <property type="entry name" value="PROTEIN_KINASE_ATP"/>
    <property type="match status" value="1"/>
</dbReference>
<evidence type="ECO:0000313" key="6">
    <source>
        <dbReference type="EMBL" id="KAG8466743.1"/>
    </source>
</evidence>
<feature type="domain" description="Protein kinase" evidence="5">
    <location>
        <begin position="4"/>
        <end position="259"/>
    </location>
</feature>
<feature type="region of interest" description="Disordered" evidence="4">
    <location>
        <begin position="759"/>
        <end position="813"/>
    </location>
</feature>
<dbReference type="InterPro" id="IPR000719">
    <property type="entry name" value="Prot_kinase_dom"/>
</dbReference>
<dbReference type="GO" id="GO:0004672">
    <property type="term" value="F:protein kinase activity"/>
    <property type="evidence" value="ECO:0007669"/>
    <property type="project" value="InterPro"/>
</dbReference>
<protein>
    <recommendedName>
        <fullName evidence="5">Protein kinase domain-containing protein</fullName>
    </recommendedName>
</protein>
<dbReference type="InterPro" id="IPR017441">
    <property type="entry name" value="Protein_kinase_ATP_BS"/>
</dbReference>
<feature type="compositionally biased region" description="Basic and acidic residues" evidence="4">
    <location>
        <begin position="595"/>
        <end position="616"/>
    </location>
</feature>
<organism evidence="6 7">
    <name type="scientific">Diacronema lutheri</name>
    <name type="common">Unicellular marine alga</name>
    <name type="synonym">Monochrysis lutheri</name>
    <dbReference type="NCBI Taxonomy" id="2081491"/>
    <lineage>
        <taxon>Eukaryota</taxon>
        <taxon>Haptista</taxon>
        <taxon>Haptophyta</taxon>
        <taxon>Pavlovophyceae</taxon>
        <taxon>Pavlovales</taxon>
        <taxon>Pavlovaceae</taxon>
        <taxon>Diacronema</taxon>
    </lineage>
</organism>
<evidence type="ECO:0000256" key="4">
    <source>
        <dbReference type="SAM" id="MobiDB-lite"/>
    </source>
</evidence>
<name>A0A8J5XGJ8_DIALT</name>
<dbReference type="InterPro" id="IPR011009">
    <property type="entry name" value="Kinase-like_dom_sf"/>
</dbReference>
<evidence type="ECO:0000256" key="1">
    <source>
        <dbReference type="ARBA" id="ARBA00022741"/>
    </source>
</evidence>
<evidence type="ECO:0000313" key="7">
    <source>
        <dbReference type="Proteomes" id="UP000751190"/>
    </source>
</evidence>
<evidence type="ECO:0000259" key="5">
    <source>
        <dbReference type="PROSITE" id="PS50011"/>
    </source>
</evidence>
<feature type="compositionally biased region" description="Low complexity" evidence="4">
    <location>
        <begin position="779"/>
        <end position="794"/>
    </location>
</feature>
<keyword evidence="2 3" id="KW-0067">ATP-binding</keyword>
<dbReference type="SUPFAM" id="SSF48371">
    <property type="entry name" value="ARM repeat"/>
    <property type="match status" value="1"/>
</dbReference>
<feature type="region of interest" description="Disordered" evidence="4">
    <location>
        <begin position="675"/>
        <end position="728"/>
    </location>
</feature>
<dbReference type="InterPro" id="IPR044591">
    <property type="entry name" value="RUK"/>
</dbReference>
<feature type="compositionally biased region" description="Acidic residues" evidence="4">
    <location>
        <begin position="617"/>
        <end position="629"/>
    </location>
</feature>
<keyword evidence="1 3" id="KW-0547">Nucleotide-binding</keyword>
<comment type="caution">
    <text evidence="6">The sequence shown here is derived from an EMBL/GenBank/DDBJ whole genome shotgun (WGS) entry which is preliminary data.</text>
</comment>
<dbReference type="InterPro" id="IPR008271">
    <property type="entry name" value="Ser/Thr_kinase_AS"/>
</dbReference>
<keyword evidence="7" id="KW-1185">Reference proteome</keyword>
<dbReference type="SMART" id="SM00220">
    <property type="entry name" value="S_TKc"/>
    <property type="match status" value="1"/>
</dbReference>
<dbReference type="Pfam" id="PF00069">
    <property type="entry name" value="Pkinase"/>
    <property type="match status" value="1"/>
</dbReference>
<feature type="region of interest" description="Disordered" evidence="4">
    <location>
        <begin position="419"/>
        <end position="444"/>
    </location>
</feature>